<dbReference type="OrthoDB" id="3826741at2"/>
<dbReference type="AlphaFoldDB" id="A0A4V6T617"/>
<evidence type="ECO:0008006" key="5">
    <source>
        <dbReference type="Google" id="ProtNLM"/>
    </source>
</evidence>
<accession>A0A4V6T617</accession>
<proteinExistence type="predicted"/>
<dbReference type="NCBIfam" id="NF040603">
    <property type="entry name" value="choice_anch_P"/>
    <property type="match status" value="1"/>
</dbReference>
<comment type="caution">
    <text evidence="3">The sequence shown here is derived from an EMBL/GenBank/DDBJ whole genome shotgun (WGS) entry which is preliminary data.</text>
</comment>
<feature type="region of interest" description="Disordered" evidence="1">
    <location>
        <begin position="273"/>
        <end position="298"/>
    </location>
</feature>
<protein>
    <recommendedName>
        <fullName evidence="5">Choice-of-anchor G family protein</fullName>
    </recommendedName>
</protein>
<evidence type="ECO:0000256" key="2">
    <source>
        <dbReference type="SAM" id="SignalP"/>
    </source>
</evidence>
<keyword evidence="4" id="KW-1185">Reference proteome</keyword>
<feature type="compositionally biased region" description="Low complexity" evidence="1">
    <location>
        <begin position="289"/>
        <end position="298"/>
    </location>
</feature>
<evidence type="ECO:0000256" key="1">
    <source>
        <dbReference type="SAM" id="MobiDB-lite"/>
    </source>
</evidence>
<feature type="chain" id="PRO_5020623880" description="Choice-of-anchor G family protein" evidence="2">
    <location>
        <begin position="34"/>
        <end position="298"/>
    </location>
</feature>
<evidence type="ECO:0000313" key="3">
    <source>
        <dbReference type="EMBL" id="THV17606.1"/>
    </source>
</evidence>
<sequence length="298" mass="29636">MKKTRTLASVAGALALVTGAASVALLGGGNAVAAGVPSSAFGLDLSLAGNAVVEKTPFVESTDGSEVTDTLIDVPLAPVAEVGAVNVSAENGAARSSVADLSAVLLDGELAALDTLGEQLAPLCDVLDQIPLADAVNQVTGLLQENLLGPLVEAVDPALDLSLLTALNLDQLLPAQLGDLCDFALSGNLLGASAVVAECSGDTGTTTIEGLNGLVASLVDTNEPNSSIAIPGVLEVTVNRQTANADGTFTVDALYVNLLDQVELTVASATCGEVTGDETDPSDAPTPTPVETNVPVTG</sequence>
<reference evidence="3 4" key="1">
    <citation type="journal article" date="2009" name="Int. J. Syst. Evol. Microbiol.">
        <title>Nocardioides caeni sp. nov., isolated from wastewater.</title>
        <authorList>
            <person name="Yoon J.H."/>
            <person name="Kang S.J."/>
            <person name="Park S."/>
            <person name="Kim W."/>
            <person name="Oh T.K."/>
        </authorList>
    </citation>
    <scope>NUCLEOTIDE SEQUENCE [LARGE SCALE GENOMIC DNA]</scope>
    <source>
        <strain evidence="3 4">DSM 23134</strain>
    </source>
</reference>
<dbReference type="EMBL" id="STGW01000002">
    <property type="protein sequence ID" value="THV17606.1"/>
    <property type="molecule type" value="Genomic_DNA"/>
</dbReference>
<gene>
    <name evidence="3" type="ORF">E9934_03745</name>
</gene>
<dbReference type="Proteomes" id="UP000307087">
    <property type="component" value="Unassembled WGS sequence"/>
</dbReference>
<name>A0A4V6T617_9ACTN</name>
<dbReference type="RefSeq" id="WP_136561536.1">
    <property type="nucleotide sequence ID" value="NZ_BAABLS010000001.1"/>
</dbReference>
<feature type="signal peptide" evidence="2">
    <location>
        <begin position="1"/>
        <end position="33"/>
    </location>
</feature>
<organism evidence="3 4">
    <name type="scientific">Nocardioides caeni</name>
    <dbReference type="NCBI Taxonomy" id="574700"/>
    <lineage>
        <taxon>Bacteria</taxon>
        <taxon>Bacillati</taxon>
        <taxon>Actinomycetota</taxon>
        <taxon>Actinomycetes</taxon>
        <taxon>Propionibacteriales</taxon>
        <taxon>Nocardioidaceae</taxon>
        <taxon>Nocardioides</taxon>
    </lineage>
</organism>
<evidence type="ECO:0000313" key="4">
    <source>
        <dbReference type="Proteomes" id="UP000307087"/>
    </source>
</evidence>
<keyword evidence="2" id="KW-0732">Signal</keyword>